<evidence type="ECO:0000256" key="1">
    <source>
        <dbReference type="SAM" id="Coils"/>
    </source>
</evidence>
<feature type="region of interest" description="Disordered" evidence="2">
    <location>
        <begin position="168"/>
        <end position="189"/>
    </location>
</feature>
<dbReference type="InterPro" id="IPR011055">
    <property type="entry name" value="Dup_hybrid_motif"/>
</dbReference>
<name>A0A0A7RXS8_FRIPE</name>
<keyword evidence="1" id="KW-0175">Coiled coil</keyword>
<gene>
    <name evidence="5" type="ORF">FPB0191_00192</name>
</gene>
<evidence type="ECO:0000259" key="4">
    <source>
        <dbReference type="Pfam" id="PF01551"/>
    </source>
</evidence>
<feature type="chain" id="PRO_5002033675" evidence="3">
    <location>
        <begin position="26"/>
        <end position="405"/>
    </location>
</feature>
<dbReference type="Pfam" id="PF01551">
    <property type="entry name" value="Peptidase_M23"/>
    <property type="match status" value="1"/>
</dbReference>
<dbReference type="OrthoDB" id="9784703at2"/>
<accession>A0A0A7RXS8</accession>
<dbReference type="AlphaFoldDB" id="A0A0A7RXS8"/>
<dbReference type="RefSeq" id="WP_082018199.1">
    <property type="nucleotide sequence ID" value="NZ_CP009056.1"/>
</dbReference>
<feature type="signal peptide" evidence="3">
    <location>
        <begin position="1"/>
        <end position="25"/>
    </location>
</feature>
<dbReference type="Proteomes" id="UP000030901">
    <property type="component" value="Chromosome"/>
</dbReference>
<organism evidence="5 6">
    <name type="scientific">Frischella perrara</name>
    <dbReference type="NCBI Taxonomy" id="1267021"/>
    <lineage>
        <taxon>Bacteria</taxon>
        <taxon>Pseudomonadati</taxon>
        <taxon>Pseudomonadota</taxon>
        <taxon>Gammaproteobacteria</taxon>
        <taxon>Orbales</taxon>
        <taxon>Orbaceae</taxon>
        <taxon>Frischella</taxon>
    </lineage>
</organism>
<feature type="coiled-coil region" evidence="1">
    <location>
        <begin position="24"/>
        <end position="114"/>
    </location>
</feature>
<dbReference type="CDD" id="cd12797">
    <property type="entry name" value="M23_peptidase"/>
    <property type="match status" value="1"/>
</dbReference>
<reference evidence="5 6" key="1">
    <citation type="journal article" date="2014" name="Appl. Environ. Microbiol.">
        <title>Gut symbionts from distinct hosts exhibit genotoxic activity via divergent colibactin biosynthetic pathways.</title>
        <authorList>
            <person name="Engel P."/>
            <person name="Vizcaino M.I."/>
            <person name="Crawford J.M."/>
        </authorList>
    </citation>
    <scope>NUCLEOTIDE SEQUENCE [LARGE SCALE GENOMIC DNA]</scope>
    <source>
        <strain evidence="5 6">PEB0191</strain>
    </source>
</reference>
<evidence type="ECO:0000256" key="3">
    <source>
        <dbReference type="SAM" id="SignalP"/>
    </source>
</evidence>
<dbReference type="Gene3D" id="2.70.70.10">
    <property type="entry name" value="Glucose Permease (Domain IIA)"/>
    <property type="match status" value="1"/>
</dbReference>
<dbReference type="EMBL" id="CP009056">
    <property type="protein sequence ID" value="AJA44048.1"/>
    <property type="molecule type" value="Genomic_DNA"/>
</dbReference>
<proteinExistence type="predicted"/>
<evidence type="ECO:0000313" key="6">
    <source>
        <dbReference type="Proteomes" id="UP000030901"/>
    </source>
</evidence>
<dbReference type="KEGG" id="fpp:FPB0191_00192"/>
<keyword evidence="3" id="KW-0732">Signal</keyword>
<dbReference type="InterPro" id="IPR016047">
    <property type="entry name" value="M23ase_b-sheet_dom"/>
</dbReference>
<dbReference type="STRING" id="1267021.FPB0191_00192"/>
<dbReference type="SUPFAM" id="SSF51261">
    <property type="entry name" value="Duplicated hybrid motif"/>
    <property type="match status" value="1"/>
</dbReference>
<dbReference type="FunFam" id="2.70.70.10:FF:000003">
    <property type="entry name" value="Murein hydrolase activator EnvC"/>
    <property type="match status" value="1"/>
</dbReference>
<dbReference type="InterPro" id="IPR050570">
    <property type="entry name" value="Cell_wall_metabolism_enzyme"/>
</dbReference>
<dbReference type="HOGENOM" id="CLU_029425_4_0_6"/>
<feature type="domain" description="M23ase beta-sheet core" evidence="4">
    <location>
        <begin position="306"/>
        <end position="399"/>
    </location>
</feature>
<evidence type="ECO:0000256" key="2">
    <source>
        <dbReference type="SAM" id="MobiDB-lite"/>
    </source>
</evidence>
<dbReference type="PANTHER" id="PTHR21666">
    <property type="entry name" value="PEPTIDASE-RELATED"/>
    <property type="match status" value="1"/>
</dbReference>
<keyword evidence="6" id="KW-1185">Reference proteome</keyword>
<sequence>MMQYNVLCLLVIMFGSFFTSNISYADNKQDLQNIRQSIQEQEKKLAQQSKQRIKLISILEKQETSIANLLDSLEKSEKVLGALADEITKLNLDIDKLKQKQAEQQEILAKQLENAFKLGKTSNMELIFSANESQRNERIITYYRYINQERQDRINELKQIHAEMDQKKASLEEKRKQQKSLQDKQKVKRDNLIVNQKERQETIVELDKSMQLNQQKLDVLKENEIKLQAQIEEAEANNKRIAEAEAKQAEQIRARQQNYNYNPTKDEKSLMARVSGIGKPTNTFSWPVSGTVLHRFGEPLQGELKWKGLVIKAKEGSKVRAIAGGRVILASWLQGYGFIVALEHGKGDMTLYGYNQRVLVNVGDKIEAGQQIALVGTSGGQGVAALYFEIRRDGRALDPSVWLKK</sequence>
<dbReference type="NCBIfam" id="NF008644">
    <property type="entry name" value="PRK11637.1"/>
    <property type="match status" value="1"/>
</dbReference>
<dbReference type="GO" id="GO:0004222">
    <property type="term" value="F:metalloendopeptidase activity"/>
    <property type="evidence" value="ECO:0007669"/>
    <property type="project" value="TreeGrafter"/>
</dbReference>
<dbReference type="PANTHER" id="PTHR21666:SF270">
    <property type="entry name" value="MUREIN HYDROLASE ACTIVATOR ENVC"/>
    <property type="match status" value="1"/>
</dbReference>
<protein>
    <submittedName>
        <fullName evidence="5">Membrane-bound metallopeptidase</fullName>
    </submittedName>
</protein>
<dbReference type="Gene3D" id="6.10.250.3150">
    <property type="match status" value="1"/>
</dbReference>
<evidence type="ECO:0000313" key="5">
    <source>
        <dbReference type="EMBL" id="AJA44048.1"/>
    </source>
</evidence>